<protein>
    <recommendedName>
        <fullName evidence="3">F-box domain-containing protein</fullName>
    </recommendedName>
</protein>
<keyword evidence="2" id="KW-1185">Reference proteome</keyword>
<dbReference type="OrthoDB" id="2998779at2759"/>
<evidence type="ECO:0000313" key="1">
    <source>
        <dbReference type="EMBL" id="RPD63547.1"/>
    </source>
</evidence>
<proteinExistence type="predicted"/>
<sequence>MEGYTLPIELIRQVFERAVASDVPTALAICRVCHTARAWTLPILYETIVLGSSSKIERFAKSQTRMSSDIVVDQLPALLVRKLWFGPSNRAEQHRLYSPSRWPLSFMRQILTRCTSLCSLAVINGGEVPLTGLADVIPASVSYLTLGPLHEPVDCASLPCARNLHTLNSIDSYMVDREIHALMRSRTSLRTVRRIFTYSRPPEIKLVTVAFRQIGYFFPPSPTARALERLEIVCYRETDGVARYELEDAAKEWGCDPARVTLVPRAWVTKNGKKEYFATFFEGWEREA</sequence>
<organism evidence="1 2">
    <name type="scientific">Lentinus tigrinus ALCF2SS1-6</name>
    <dbReference type="NCBI Taxonomy" id="1328759"/>
    <lineage>
        <taxon>Eukaryota</taxon>
        <taxon>Fungi</taxon>
        <taxon>Dikarya</taxon>
        <taxon>Basidiomycota</taxon>
        <taxon>Agaricomycotina</taxon>
        <taxon>Agaricomycetes</taxon>
        <taxon>Polyporales</taxon>
        <taxon>Polyporaceae</taxon>
        <taxon>Lentinus</taxon>
    </lineage>
</organism>
<gene>
    <name evidence="1" type="ORF">L227DRAFT_572697</name>
</gene>
<dbReference type="AlphaFoldDB" id="A0A5C2SK87"/>
<evidence type="ECO:0008006" key="3">
    <source>
        <dbReference type="Google" id="ProtNLM"/>
    </source>
</evidence>
<accession>A0A5C2SK87</accession>
<dbReference type="EMBL" id="ML122256">
    <property type="protein sequence ID" value="RPD63547.1"/>
    <property type="molecule type" value="Genomic_DNA"/>
</dbReference>
<dbReference type="Proteomes" id="UP000313359">
    <property type="component" value="Unassembled WGS sequence"/>
</dbReference>
<evidence type="ECO:0000313" key="2">
    <source>
        <dbReference type="Proteomes" id="UP000313359"/>
    </source>
</evidence>
<reference evidence="1" key="1">
    <citation type="journal article" date="2018" name="Genome Biol. Evol.">
        <title>Genomics and development of Lentinus tigrinus, a white-rot wood-decaying mushroom with dimorphic fruiting bodies.</title>
        <authorList>
            <person name="Wu B."/>
            <person name="Xu Z."/>
            <person name="Knudson A."/>
            <person name="Carlson A."/>
            <person name="Chen N."/>
            <person name="Kovaka S."/>
            <person name="LaButti K."/>
            <person name="Lipzen A."/>
            <person name="Pennachio C."/>
            <person name="Riley R."/>
            <person name="Schakwitz W."/>
            <person name="Umezawa K."/>
            <person name="Ohm R.A."/>
            <person name="Grigoriev I.V."/>
            <person name="Nagy L.G."/>
            <person name="Gibbons J."/>
            <person name="Hibbett D."/>
        </authorList>
    </citation>
    <scope>NUCLEOTIDE SEQUENCE [LARGE SCALE GENOMIC DNA]</scope>
    <source>
        <strain evidence="1">ALCF2SS1-6</strain>
    </source>
</reference>
<name>A0A5C2SK87_9APHY</name>